<dbReference type="Proteomes" id="UP000318081">
    <property type="component" value="Chromosome"/>
</dbReference>
<sequence>MVHLFSALCLWGVFSSVGNTGWRFSCHGYCSLPLFGPGSTVLRFTLPLLLAALPTAATSLVFWYFYHNRNPERAATGRNFCFLLLGIILAAVNASLYDPMA</sequence>
<protein>
    <submittedName>
        <fullName evidence="2">Uncharacterized protein</fullName>
    </submittedName>
</protein>
<dbReference type="EMBL" id="CP036432">
    <property type="protein sequence ID" value="QDV87847.1"/>
    <property type="molecule type" value="Genomic_DNA"/>
</dbReference>
<keyword evidence="1" id="KW-0812">Transmembrane</keyword>
<reference evidence="2 3" key="1">
    <citation type="submission" date="2019-02" db="EMBL/GenBank/DDBJ databases">
        <title>Deep-cultivation of Planctomycetes and their phenomic and genomic characterization uncovers novel biology.</title>
        <authorList>
            <person name="Wiegand S."/>
            <person name="Jogler M."/>
            <person name="Boedeker C."/>
            <person name="Pinto D."/>
            <person name="Vollmers J."/>
            <person name="Rivas-Marin E."/>
            <person name="Kohn T."/>
            <person name="Peeters S.H."/>
            <person name="Heuer A."/>
            <person name="Rast P."/>
            <person name="Oberbeckmann S."/>
            <person name="Bunk B."/>
            <person name="Jeske O."/>
            <person name="Meyerdierks A."/>
            <person name="Storesund J.E."/>
            <person name="Kallscheuer N."/>
            <person name="Luecker S."/>
            <person name="Lage O.M."/>
            <person name="Pohl T."/>
            <person name="Merkel B.J."/>
            <person name="Hornburger P."/>
            <person name="Mueller R.-W."/>
            <person name="Bruemmer F."/>
            <person name="Labrenz M."/>
            <person name="Spormann A.M."/>
            <person name="Op den Camp H."/>
            <person name="Overmann J."/>
            <person name="Amann R."/>
            <person name="Jetten M.S.M."/>
            <person name="Mascher T."/>
            <person name="Medema M.H."/>
            <person name="Devos D.P."/>
            <person name="Kaster A.-K."/>
            <person name="Ovreas L."/>
            <person name="Rohde M."/>
            <person name="Galperin M.Y."/>
            <person name="Jogler C."/>
        </authorList>
    </citation>
    <scope>NUCLEOTIDE SEQUENCE [LARGE SCALE GENOMIC DNA]</scope>
    <source>
        <strain evidence="2 3">TBK1r</strain>
    </source>
</reference>
<proteinExistence type="predicted"/>
<dbReference type="RefSeq" id="WP_145219760.1">
    <property type="nucleotide sequence ID" value="NZ_CP036432.1"/>
</dbReference>
<name>A0ABX5Y0P0_9BACT</name>
<evidence type="ECO:0000256" key="1">
    <source>
        <dbReference type="SAM" id="Phobius"/>
    </source>
</evidence>
<feature type="transmembrane region" description="Helical" evidence="1">
    <location>
        <begin position="44"/>
        <end position="66"/>
    </location>
</feature>
<keyword evidence="1" id="KW-0472">Membrane</keyword>
<organism evidence="2 3">
    <name type="scientific">Stieleria magnilauensis</name>
    <dbReference type="NCBI Taxonomy" id="2527963"/>
    <lineage>
        <taxon>Bacteria</taxon>
        <taxon>Pseudomonadati</taxon>
        <taxon>Planctomycetota</taxon>
        <taxon>Planctomycetia</taxon>
        <taxon>Pirellulales</taxon>
        <taxon>Pirellulaceae</taxon>
        <taxon>Stieleria</taxon>
    </lineage>
</organism>
<accession>A0ABX5Y0P0</accession>
<keyword evidence="3" id="KW-1185">Reference proteome</keyword>
<keyword evidence="1" id="KW-1133">Transmembrane helix</keyword>
<feature type="transmembrane region" description="Helical" evidence="1">
    <location>
        <begin position="78"/>
        <end position="97"/>
    </location>
</feature>
<evidence type="ECO:0000313" key="2">
    <source>
        <dbReference type="EMBL" id="QDV87847.1"/>
    </source>
</evidence>
<evidence type="ECO:0000313" key="3">
    <source>
        <dbReference type="Proteomes" id="UP000318081"/>
    </source>
</evidence>
<gene>
    <name evidence="2" type="ORF">TBK1r_68790</name>
</gene>